<evidence type="ECO:0000313" key="3">
    <source>
        <dbReference type="Proteomes" id="UP000235145"/>
    </source>
</evidence>
<dbReference type="EMBL" id="NBSK02000007">
    <property type="protein sequence ID" value="KAJ0197347.1"/>
    <property type="molecule type" value="Genomic_DNA"/>
</dbReference>
<accession>A0A9R1UZS5</accession>
<gene>
    <name evidence="2" type="ORF">LSAT_V11C700344540</name>
</gene>
<comment type="caution">
    <text evidence="2">The sequence shown here is derived from an EMBL/GenBank/DDBJ whole genome shotgun (WGS) entry which is preliminary data.</text>
</comment>
<keyword evidence="3" id="KW-1185">Reference proteome</keyword>
<proteinExistence type="predicted"/>
<organism evidence="2 3">
    <name type="scientific">Lactuca sativa</name>
    <name type="common">Garden lettuce</name>
    <dbReference type="NCBI Taxonomy" id="4236"/>
    <lineage>
        <taxon>Eukaryota</taxon>
        <taxon>Viridiplantae</taxon>
        <taxon>Streptophyta</taxon>
        <taxon>Embryophyta</taxon>
        <taxon>Tracheophyta</taxon>
        <taxon>Spermatophyta</taxon>
        <taxon>Magnoliopsida</taxon>
        <taxon>eudicotyledons</taxon>
        <taxon>Gunneridae</taxon>
        <taxon>Pentapetalae</taxon>
        <taxon>asterids</taxon>
        <taxon>campanulids</taxon>
        <taxon>Asterales</taxon>
        <taxon>Asteraceae</taxon>
        <taxon>Cichorioideae</taxon>
        <taxon>Cichorieae</taxon>
        <taxon>Lactucinae</taxon>
        <taxon>Lactuca</taxon>
    </lineage>
</organism>
<evidence type="ECO:0000313" key="2">
    <source>
        <dbReference type="EMBL" id="KAJ0197347.1"/>
    </source>
</evidence>
<dbReference type="Proteomes" id="UP000235145">
    <property type="component" value="Unassembled WGS sequence"/>
</dbReference>
<feature type="compositionally biased region" description="Low complexity" evidence="1">
    <location>
        <begin position="124"/>
        <end position="138"/>
    </location>
</feature>
<evidence type="ECO:0000256" key="1">
    <source>
        <dbReference type="SAM" id="MobiDB-lite"/>
    </source>
</evidence>
<feature type="region of interest" description="Disordered" evidence="1">
    <location>
        <begin position="120"/>
        <end position="149"/>
    </location>
</feature>
<sequence>MTGPPASGLQSAWSTLRASARLVRPLGAYSLSGPLAGPSGQPVHPGKDWDSSTRLAESKNRLVESKAIFNLLAELFFQLVEFQAIFIQLVKLFFQLAEFQPIFKQLAESTHVTRRVPPGFSPLSAYSPSPTSDSPSSPLNTRPSRDPTRRVHPWTRRVLLSYLHFEPCIYTPEIGMLQNGKISALLKLLKVVLQKEPKHPKRHIVNHLMRMSGLTSMKRSLLRFQEPLVPREETKPSKKGK</sequence>
<dbReference type="AlphaFoldDB" id="A0A9R1UZS5"/>
<name>A0A9R1UZS5_LACSA</name>
<protein>
    <submittedName>
        <fullName evidence="2">Uncharacterized protein</fullName>
    </submittedName>
</protein>
<reference evidence="2 3" key="1">
    <citation type="journal article" date="2017" name="Nat. Commun.">
        <title>Genome assembly with in vitro proximity ligation data and whole-genome triplication in lettuce.</title>
        <authorList>
            <person name="Reyes-Chin-Wo S."/>
            <person name="Wang Z."/>
            <person name="Yang X."/>
            <person name="Kozik A."/>
            <person name="Arikit S."/>
            <person name="Song C."/>
            <person name="Xia L."/>
            <person name="Froenicke L."/>
            <person name="Lavelle D.O."/>
            <person name="Truco M.J."/>
            <person name="Xia R."/>
            <person name="Zhu S."/>
            <person name="Xu C."/>
            <person name="Xu H."/>
            <person name="Xu X."/>
            <person name="Cox K."/>
            <person name="Korf I."/>
            <person name="Meyers B.C."/>
            <person name="Michelmore R.W."/>
        </authorList>
    </citation>
    <scope>NUCLEOTIDE SEQUENCE [LARGE SCALE GENOMIC DNA]</scope>
    <source>
        <strain evidence="3">cv. Salinas</strain>
        <tissue evidence="2">Seedlings</tissue>
    </source>
</reference>